<dbReference type="GO" id="GO:0071555">
    <property type="term" value="P:cell wall organization"/>
    <property type="evidence" value="ECO:0007669"/>
    <property type="project" value="UniProtKB-UniRule"/>
</dbReference>
<dbReference type="Proteomes" id="UP000280842">
    <property type="component" value="Unassembled WGS sequence"/>
</dbReference>
<dbReference type="InterPro" id="IPR056203">
    <property type="entry name" value="Cds6_C"/>
</dbReference>
<evidence type="ECO:0000256" key="4">
    <source>
        <dbReference type="ARBA" id="ARBA00022960"/>
    </source>
</evidence>
<evidence type="ECO:0000256" key="6">
    <source>
        <dbReference type="ARBA" id="ARBA00023316"/>
    </source>
</evidence>
<dbReference type="AlphaFoldDB" id="A0A3M0C308"/>
<keyword evidence="3" id="KW-0808">Transferase</keyword>
<evidence type="ECO:0000256" key="5">
    <source>
        <dbReference type="ARBA" id="ARBA00022984"/>
    </source>
</evidence>
<dbReference type="GO" id="GO:0008360">
    <property type="term" value="P:regulation of cell shape"/>
    <property type="evidence" value="ECO:0007669"/>
    <property type="project" value="UniProtKB-UniRule"/>
</dbReference>
<comment type="caution">
    <text evidence="10">The sequence shown here is derived from an EMBL/GenBank/DDBJ whole genome shotgun (WGS) entry which is preliminary data.</text>
</comment>
<feature type="chain" id="PRO_5017963558" evidence="8">
    <location>
        <begin position="19"/>
        <end position="326"/>
    </location>
</feature>
<evidence type="ECO:0000256" key="1">
    <source>
        <dbReference type="ARBA" id="ARBA00004752"/>
    </source>
</evidence>
<dbReference type="RefSeq" id="WP_121923124.1">
    <property type="nucleotide sequence ID" value="NZ_REFO01000011.1"/>
</dbReference>
<keyword evidence="6 7" id="KW-0961">Cell wall biogenesis/degradation</keyword>
<evidence type="ECO:0000259" key="9">
    <source>
        <dbReference type="PROSITE" id="PS52029"/>
    </source>
</evidence>
<feature type="active site" description="Nucleophile" evidence="7">
    <location>
        <position position="178"/>
    </location>
</feature>
<dbReference type="Pfam" id="PF03734">
    <property type="entry name" value="YkuD"/>
    <property type="match status" value="1"/>
</dbReference>
<evidence type="ECO:0000313" key="11">
    <source>
        <dbReference type="Proteomes" id="UP000280842"/>
    </source>
</evidence>
<sequence length="326" mass="39197">MKKYILIFLLFIFLPTFANESFLESILDNYRENGLKSLEKKLDWALTYKSYWEKKVNKYITKYGWYENPQYILFCDTNRKRLDLVYVDNNKIKKLLSSSIAIGKNGYGKSKEGDYKTPIGVYKIIKKRYKIDTSIYGPFAYVLNYPNKLDKSFQRDGHGIWIHGFPVDCKDKRFTKGCVATPNNNLLEIDKKIDYGKSIVIISPYKKLVRSSKDIVNLLSFIYKWRYYWKYNDFKNYISLYSKDLKTVYGNYKKFANRKKRIFARNYKKEIRFTNIKITPYPNLGKESIWRVEMDEFYKAPNLTFKGKKILYIRKEKTGFKIWREY</sequence>
<evidence type="ECO:0000256" key="7">
    <source>
        <dbReference type="PROSITE-ProRule" id="PRU01373"/>
    </source>
</evidence>
<dbReference type="GO" id="GO:0004180">
    <property type="term" value="F:carboxypeptidase activity"/>
    <property type="evidence" value="ECO:0007669"/>
    <property type="project" value="UniProtKB-ARBA"/>
</dbReference>
<protein>
    <submittedName>
        <fullName evidence="10">Murein L,D-transpeptidase YafK</fullName>
    </submittedName>
</protein>
<keyword evidence="8" id="KW-0732">Signal</keyword>
<dbReference type="SUPFAM" id="SSF141523">
    <property type="entry name" value="L,D-transpeptidase catalytic domain-like"/>
    <property type="match status" value="1"/>
</dbReference>
<dbReference type="Gene3D" id="2.40.440.10">
    <property type="entry name" value="L,D-transpeptidase catalytic domain-like"/>
    <property type="match status" value="1"/>
</dbReference>
<feature type="signal peptide" evidence="8">
    <location>
        <begin position="1"/>
        <end position="18"/>
    </location>
</feature>
<feature type="active site" description="Proton donor/acceptor" evidence="7">
    <location>
        <position position="163"/>
    </location>
</feature>
<dbReference type="GO" id="GO:0009252">
    <property type="term" value="P:peptidoglycan biosynthetic process"/>
    <property type="evidence" value="ECO:0007669"/>
    <property type="project" value="UniProtKB-UniPathway"/>
</dbReference>
<keyword evidence="5 7" id="KW-0573">Peptidoglycan synthesis</keyword>
<evidence type="ECO:0000256" key="8">
    <source>
        <dbReference type="SAM" id="SignalP"/>
    </source>
</evidence>
<organism evidence="10 11">
    <name type="scientific">Hydrogenothermus marinus</name>
    <dbReference type="NCBI Taxonomy" id="133270"/>
    <lineage>
        <taxon>Bacteria</taxon>
        <taxon>Pseudomonadati</taxon>
        <taxon>Aquificota</taxon>
        <taxon>Aquificia</taxon>
        <taxon>Aquificales</taxon>
        <taxon>Hydrogenothermaceae</taxon>
        <taxon>Hydrogenothermus</taxon>
    </lineage>
</organism>
<dbReference type="InterPro" id="IPR005490">
    <property type="entry name" value="LD_TPept_cat_dom"/>
</dbReference>
<name>A0A3M0C308_9AQUI</name>
<dbReference type="CDD" id="cd16913">
    <property type="entry name" value="YkuD_like"/>
    <property type="match status" value="1"/>
</dbReference>
<dbReference type="GO" id="GO:0016740">
    <property type="term" value="F:transferase activity"/>
    <property type="evidence" value="ECO:0007669"/>
    <property type="project" value="UniProtKB-KW"/>
</dbReference>
<dbReference type="PANTHER" id="PTHR36699:SF1">
    <property type="entry name" value="L,D-TRANSPEPTIDASE YAFK-RELATED"/>
    <property type="match status" value="1"/>
</dbReference>
<evidence type="ECO:0000256" key="3">
    <source>
        <dbReference type="ARBA" id="ARBA00022679"/>
    </source>
</evidence>
<accession>A0A3M0C308</accession>
<reference evidence="10 11" key="1">
    <citation type="submission" date="2018-10" db="EMBL/GenBank/DDBJ databases">
        <title>Genomic Encyclopedia of Archaeal and Bacterial Type Strains, Phase II (KMG-II): from individual species to whole genera.</title>
        <authorList>
            <person name="Goeker M."/>
        </authorList>
    </citation>
    <scope>NUCLEOTIDE SEQUENCE [LARGE SCALE GENOMIC DNA]</scope>
    <source>
        <strain evidence="10 11">VM1</strain>
    </source>
</reference>
<comment type="pathway">
    <text evidence="1 7">Cell wall biogenesis; peptidoglycan biosynthesis.</text>
</comment>
<keyword evidence="4 7" id="KW-0133">Cell shape</keyword>
<dbReference type="UniPathway" id="UPA00219"/>
<comment type="similarity">
    <text evidence="2">Belongs to the YkuD family.</text>
</comment>
<dbReference type="PROSITE" id="PS52029">
    <property type="entry name" value="LD_TPASE"/>
    <property type="match status" value="1"/>
</dbReference>
<evidence type="ECO:0000256" key="2">
    <source>
        <dbReference type="ARBA" id="ARBA00005992"/>
    </source>
</evidence>
<evidence type="ECO:0000313" key="10">
    <source>
        <dbReference type="EMBL" id="RMA97342.1"/>
    </source>
</evidence>
<dbReference type="PANTHER" id="PTHR36699">
    <property type="entry name" value="LD-TRANSPEPTIDASE"/>
    <property type="match status" value="1"/>
</dbReference>
<proteinExistence type="inferred from homology"/>
<feature type="domain" description="L,D-TPase catalytic" evidence="9">
    <location>
        <begin position="73"/>
        <end position="202"/>
    </location>
</feature>
<dbReference type="InterPro" id="IPR032710">
    <property type="entry name" value="NTF2-like_dom_sf"/>
</dbReference>
<dbReference type="InterPro" id="IPR038063">
    <property type="entry name" value="Transpep_catalytic_dom"/>
</dbReference>
<dbReference type="EMBL" id="REFO01000011">
    <property type="protein sequence ID" value="RMA97342.1"/>
    <property type="molecule type" value="Genomic_DNA"/>
</dbReference>
<keyword evidence="11" id="KW-1185">Reference proteome</keyword>
<dbReference type="Pfam" id="PF24125">
    <property type="entry name" value="Cds6_C"/>
    <property type="match status" value="1"/>
</dbReference>
<gene>
    <name evidence="10" type="ORF">CLV39_1002</name>
</gene>
<dbReference type="SUPFAM" id="SSF54427">
    <property type="entry name" value="NTF2-like"/>
    <property type="match status" value="1"/>
</dbReference>
<dbReference type="OrthoDB" id="9809748at2"/>